<dbReference type="GO" id="GO:0045732">
    <property type="term" value="P:positive regulation of protein catabolic process"/>
    <property type="evidence" value="ECO:0007669"/>
    <property type="project" value="TreeGrafter"/>
</dbReference>
<dbReference type="AlphaFoldDB" id="A0A9W9GJV7"/>
<organism evidence="6 7">
    <name type="scientific">Penicillium bovifimosum</name>
    <dbReference type="NCBI Taxonomy" id="126998"/>
    <lineage>
        <taxon>Eukaryota</taxon>
        <taxon>Fungi</taxon>
        <taxon>Dikarya</taxon>
        <taxon>Ascomycota</taxon>
        <taxon>Pezizomycotina</taxon>
        <taxon>Eurotiomycetes</taxon>
        <taxon>Eurotiomycetidae</taxon>
        <taxon>Eurotiales</taxon>
        <taxon>Aspergillaceae</taxon>
        <taxon>Penicillium</taxon>
    </lineage>
</organism>
<dbReference type="GO" id="GO:0005634">
    <property type="term" value="C:nucleus"/>
    <property type="evidence" value="ECO:0007669"/>
    <property type="project" value="TreeGrafter"/>
</dbReference>
<sequence>MQRFLDQDTQSTVLATCYSVEPSTSKVHGFHYCTTPGAGAQCPPHDISDSIAERTWPGNNWPEYTGEAMHTIPEECERLFCDKLSATFLGERSFVRQESLGMDAFDNQPNQIGHQGGRIQRWIEVLDYSADAIYRGFLAEHDKERTLFVFFEDCVLDNGLKSGLIALYELADIAAFGCSQIVACVSRSQRTDEMELVRSLGWCGFSLTTLAPWVTSDDPGPCLSDRWLFLVAEV</sequence>
<proteinExistence type="inferred from homology"/>
<dbReference type="InterPro" id="IPR002993">
    <property type="entry name" value="ODC_AZ"/>
</dbReference>
<dbReference type="GeneID" id="81409074"/>
<dbReference type="GO" id="GO:0008073">
    <property type="term" value="F:ornithine decarboxylase inhibitor activity"/>
    <property type="evidence" value="ECO:0007669"/>
    <property type="project" value="InterPro"/>
</dbReference>
<dbReference type="InterPro" id="IPR016181">
    <property type="entry name" value="Acyl_CoA_acyltransferase"/>
</dbReference>
<dbReference type="InterPro" id="IPR038581">
    <property type="entry name" value="ODC_AZ_sf"/>
</dbReference>
<comment type="similarity">
    <text evidence="2">Belongs to the ODC antizyme family.</text>
</comment>
<comment type="subunit">
    <text evidence="3">Interacts with ODC and thereby sterically blocks ODC homodimerization.</text>
</comment>
<dbReference type="RefSeq" id="XP_056517703.1">
    <property type="nucleotide sequence ID" value="XM_056669904.1"/>
</dbReference>
<comment type="caution">
    <text evidence="6">The sequence shown here is derived from an EMBL/GenBank/DDBJ whole genome shotgun (WGS) entry which is preliminary data.</text>
</comment>
<dbReference type="Pfam" id="PF02100">
    <property type="entry name" value="ODC_AZ"/>
    <property type="match status" value="1"/>
</dbReference>
<keyword evidence="7" id="KW-1185">Reference proteome</keyword>
<evidence type="ECO:0000256" key="4">
    <source>
        <dbReference type="ARBA" id="ARBA00017712"/>
    </source>
</evidence>
<evidence type="ECO:0000256" key="1">
    <source>
        <dbReference type="ARBA" id="ARBA00002307"/>
    </source>
</evidence>
<dbReference type="PANTHER" id="PTHR10279:SF10">
    <property type="entry name" value="ORNITHINE DECARBOXYLASE ANTIZYME"/>
    <property type="match status" value="1"/>
</dbReference>
<evidence type="ECO:0000256" key="2">
    <source>
        <dbReference type="ARBA" id="ARBA00008796"/>
    </source>
</evidence>
<reference evidence="6" key="1">
    <citation type="submission" date="2022-11" db="EMBL/GenBank/DDBJ databases">
        <authorList>
            <person name="Petersen C."/>
        </authorList>
    </citation>
    <scope>NUCLEOTIDE SEQUENCE</scope>
    <source>
        <strain evidence="6">IBT 22155</strain>
    </source>
</reference>
<accession>A0A9W9GJV7</accession>
<dbReference type="OrthoDB" id="6407410at2759"/>
<keyword evidence="5" id="KW-0688">Ribosomal frameshifting</keyword>
<dbReference type="Gene3D" id="3.40.630.60">
    <property type="match status" value="1"/>
</dbReference>
<evidence type="ECO:0000313" key="6">
    <source>
        <dbReference type="EMBL" id="KAJ5121199.1"/>
    </source>
</evidence>
<evidence type="ECO:0000313" key="7">
    <source>
        <dbReference type="Proteomes" id="UP001149079"/>
    </source>
</evidence>
<reference evidence="6" key="2">
    <citation type="journal article" date="2023" name="IMA Fungus">
        <title>Comparative genomic study of the Penicillium genus elucidates a diverse pangenome and 15 lateral gene transfer events.</title>
        <authorList>
            <person name="Petersen C."/>
            <person name="Sorensen T."/>
            <person name="Nielsen M.R."/>
            <person name="Sondergaard T.E."/>
            <person name="Sorensen J.L."/>
            <person name="Fitzpatrick D.A."/>
            <person name="Frisvad J.C."/>
            <person name="Nielsen K.L."/>
        </authorList>
    </citation>
    <scope>NUCLEOTIDE SEQUENCE</scope>
    <source>
        <strain evidence="6">IBT 22155</strain>
    </source>
</reference>
<dbReference type="GO" id="GO:0075523">
    <property type="term" value="P:viral translational frameshifting"/>
    <property type="evidence" value="ECO:0007669"/>
    <property type="project" value="UniProtKB-KW"/>
</dbReference>
<dbReference type="PANTHER" id="PTHR10279">
    <property type="entry name" value="ORNITHINE DECARBOXYLASE ANTIZYME"/>
    <property type="match status" value="1"/>
</dbReference>
<dbReference type="SUPFAM" id="SSF55729">
    <property type="entry name" value="Acyl-CoA N-acyltransferases (Nat)"/>
    <property type="match status" value="1"/>
</dbReference>
<dbReference type="EMBL" id="JAPQKL010000007">
    <property type="protein sequence ID" value="KAJ5121199.1"/>
    <property type="molecule type" value="Genomic_DNA"/>
</dbReference>
<name>A0A9W9GJV7_9EURO</name>
<gene>
    <name evidence="6" type="ORF">N7515_009160</name>
</gene>
<comment type="function">
    <text evidence="1">Ornithine decarboxylase (ODC) antizyme protein that negatively regulates ODC activity and intracellular polyamine biosynthesis in response to increased intracellular polyamine levels. Binds to ODC monomers, inhibiting the assembly of the functional ODC homodimer, and targets the monomers for ubiquitin-independent proteolytic destruction by the 26S proteasome.</text>
</comment>
<protein>
    <recommendedName>
        <fullName evidence="4">Ornithine decarboxylase antizyme</fullName>
    </recommendedName>
</protein>
<evidence type="ECO:0000256" key="5">
    <source>
        <dbReference type="ARBA" id="ARBA00022758"/>
    </source>
</evidence>
<evidence type="ECO:0000256" key="3">
    <source>
        <dbReference type="ARBA" id="ARBA00011486"/>
    </source>
</evidence>
<dbReference type="Proteomes" id="UP001149079">
    <property type="component" value="Unassembled WGS sequence"/>
</dbReference>
<dbReference type="GO" id="GO:0005737">
    <property type="term" value="C:cytoplasm"/>
    <property type="evidence" value="ECO:0007669"/>
    <property type="project" value="TreeGrafter"/>
</dbReference>